<dbReference type="InterPro" id="IPR010093">
    <property type="entry name" value="SinI_DNA-bd"/>
</dbReference>
<protein>
    <submittedName>
        <fullName evidence="2">Putative excisionase</fullName>
    </submittedName>
</protein>
<proteinExistence type="predicted"/>
<dbReference type="NCBIfam" id="TIGR01764">
    <property type="entry name" value="excise"/>
    <property type="match status" value="1"/>
</dbReference>
<evidence type="ECO:0000313" key="3">
    <source>
        <dbReference type="Proteomes" id="UP000215374"/>
    </source>
</evidence>
<dbReference type="AlphaFoldDB" id="A0A240AU51"/>
<name>A0A240AU51_9CORY</name>
<sequence length="123" mass="13671">MMSSMATEEKLSPVEQALADLNNNLSQARTHASDTVTLPKETAVWLRDIIEDLAEGRLVKAPGPEDEMTTQQVANLLGVSRPFVVKLIDEGRLTGHKVGTHRRVYTRDAVAYKDQMANIRGQR</sequence>
<evidence type="ECO:0000259" key="1">
    <source>
        <dbReference type="Pfam" id="PF12728"/>
    </source>
</evidence>
<reference evidence="2 3" key="1">
    <citation type="submission" date="2017-06" db="EMBL/GenBank/DDBJ databases">
        <authorList>
            <consortium name="Pathogen Informatics"/>
        </authorList>
    </citation>
    <scope>NUCLEOTIDE SEQUENCE [LARGE SCALE GENOMIC DNA]</scope>
    <source>
        <strain evidence="2 3">NCTC13015</strain>
    </source>
</reference>
<dbReference type="InterPro" id="IPR041657">
    <property type="entry name" value="HTH_17"/>
</dbReference>
<dbReference type="EMBL" id="LT906467">
    <property type="protein sequence ID" value="SNV86952.1"/>
    <property type="molecule type" value="Genomic_DNA"/>
</dbReference>
<evidence type="ECO:0000313" key="2">
    <source>
        <dbReference type="EMBL" id="SNV86952.1"/>
    </source>
</evidence>
<organism evidence="2 3">
    <name type="scientific">Corynebacterium imitans</name>
    <dbReference type="NCBI Taxonomy" id="156978"/>
    <lineage>
        <taxon>Bacteria</taxon>
        <taxon>Bacillati</taxon>
        <taxon>Actinomycetota</taxon>
        <taxon>Actinomycetes</taxon>
        <taxon>Mycobacteriales</taxon>
        <taxon>Corynebacteriaceae</taxon>
        <taxon>Corynebacterium</taxon>
    </lineage>
</organism>
<dbReference type="Pfam" id="PF12728">
    <property type="entry name" value="HTH_17"/>
    <property type="match status" value="1"/>
</dbReference>
<dbReference type="OrthoDB" id="26212at2"/>
<dbReference type="Proteomes" id="UP000215374">
    <property type="component" value="Chromosome 1"/>
</dbReference>
<accession>A0A240AU51</accession>
<dbReference type="GO" id="GO:0003677">
    <property type="term" value="F:DNA binding"/>
    <property type="evidence" value="ECO:0007669"/>
    <property type="project" value="InterPro"/>
</dbReference>
<feature type="domain" description="Helix-turn-helix" evidence="1">
    <location>
        <begin position="68"/>
        <end position="108"/>
    </location>
</feature>
<gene>
    <name evidence="2" type="ORF">SAMEA4535761_02350</name>
</gene>